<reference evidence="2" key="1">
    <citation type="submission" date="2021-09" db="EMBL/GenBank/DDBJ databases">
        <authorList>
            <consortium name="AG Swart"/>
            <person name="Singh M."/>
            <person name="Singh A."/>
            <person name="Seah K."/>
            <person name="Emmerich C."/>
        </authorList>
    </citation>
    <scope>NUCLEOTIDE SEQUENCE</scope>
    <source>
        <strain evidence="2">ATCC30299</strain>
    </source>
</reference>
<protein>
    <submittedName>
        <fullName evidence="2">Uncharacterized protein</fullName>
    </submittedName>
</protein>
<organism evidence="2 3">
    <name type="scientific">Blepharisma stoltei</name>
    <dbReference type="NCBI Taxonomy" id="1481888"/>
    <lineage>
        <taxon>Eukaryota</taxon>
        <taxon>Sar</taxon>
        <taxon>Alveolata</taxon>
        <taxon>Ciliophora</taxon>
        <taxon>Postciliodesmatophora</taxon>
        <taxon>Heterotrichea</taxon>
        <taxon>Heterotrichida</taxon>
        <taxon>Blepharismidae</taxon>
        <taxon>Blepharisma</taxon>
    </lineage>
</organism>
<name>A0AAU9IHB2_9CILI</name>
<keyword evidence="1" id="KW-0812">Transmembrane</keyword>
<comment type="caution">
    <text evidence="2">The sequence shown here is derived from an EMBL/GenBank/DDBJ whole genome shotgun (WGS) entry which is preliminary data.</text>
</comment>
<sequence>MLDGVLEFMIEHEIFCLQIFRAFIFFLELMLEFEIAISWLLVFSSWALMISLWLQAQILWSLLLSLQVFWGLFFL</sequence>
<evidence type="ECO:0000313" key="3">
    <source>
        <dbReference type="Proteomes" id="UP001162131"/>
    </source>
</evidence>
<keyword evidence="1" id="KW-0472">Membrane</keyword>
<feature type="transmembrane region" description="Helical" evidence="1">
    <location>
        <begin position="20"/>
        <end position="43"/>
    </location>
</feature>
<accession>A0AAU9IHB2</accession>
<evidence type="ECO:0000313" key="2">
    <source>
        <dbReference type="EMBL" id="CAG9313862.1"/>
    </source>
</evidence>
<dbReference type="Proteomes" id="UP001162131">
    <property type="component" value="Unassembled WGS sequence"/>
</dbReference>
<gene>
    <name evidence="2" type="ORF">BSTOLATCC_MIC9665</name>
</gene>
<keyword evidence="3" id="KW-1185">Reference proteome</keyword>
<feature type="transmembrane region" description="Helical" evidence="1">
    <location>
        <begin position="50"/>
        <end position="73"/>
    </location>
</feature>
<proteinExistence type="predicted"/>
<dbReference type="EMBL" id="CAJZBQ010000011">
    <property type="protein sequence ID" value="CAG9313862.1"/>
    <property type="molecule type" value="Genomic_DNA"/>
</dbReference>
<keyword evidence="1" id="KW-1133">Transmembrane helix</keyword>
<dbReference type="AlphaFoldDB" id="A0AAU9IHB2"/>
<evidence type="ECO:0000256" key="1">
    <source>
        <dbReference type="SAM" id="Phobius"/>
    </source>
</evidence>